<dbReference type="Proteomes" id="UP000029518">
    <property type="component" value="Chromosome"/>
</dbReference>
<dbReference type="HOGENOM" id="CLU_2274598_0_0_9"/>
<name>A0A089LEW7_PAEBO</name>
<dbReference type="KEGG" id="pbd:PBOR_18080"/>
<dbReference type="OrthoDB" id="2453499at2"/>
<evidence type="ECO:0000313" key="1">
    <source>
        <dbReference type="EMBL" id="AIQ58640.1"/>
    </source>
</evidence>
<reference evidence="1" key="1">
    <citation type="submission" date="2014-08" db="EMBL/GenBank/DDBJ databases">
        <title>Comparative genomics of the Paenibacillus odorifer group.</title>
        <authorList>
            <person name="den Bakker H.C."/>
            <person name="Tsai Y.-C.Y.-C."/>
            <person name="Martin N."/>
            <person name="Korlach J."/>
            <person name="Wiedmann M."/>
        </authorList>
    </citation>
    <scope>NUCLEOTIDE SEQUENCE [LARGE SCALE GENOMIC DNA]</scope>
    <source>
        <strain evidence="1">DSM 13188</strain>
    </source>
</reference>
<proteinExistence type="predicted"/>
<dbReference type="EMBL" id="CP009285">
    <property type="protein sequence ID" value="AIQ58640.1"/>
    <property type="molecule type" value="Genomic_DNA"/>
</dbReference>
<dbReference type="AlphaFoldDB" id="A0A089LEW7"/>
<dbReference type="RefSeq" id="WP_042213747.1">
    <property type="nucleotide sequence ID" value="NZ_CP009285.1"/>
</dbReference>
<sequence>MSQRLRITRSMQQDNEEQAITLEECTQYFADKPDFSYSQVLTVKGPESTMSIDGDFFMWSYEGMEFPFRLYMGDLYVALSTEAIVPVMLEIATALRADVVEG</sequence>
<evidence type="ECO:0000313" key="2">
    <source>
        <dbReference type="Proteomes" id="UP000029518"/>
    </source>
</evidence>
<gene>
    <name evidence="1" type="ORF">PBOR_18080</name>
</gene>
<organism evidence="1 2">
    <name type="scientific">Paenibacillus borealis</name>
    <dbReference type="NCBI Taxonomy" id="160799"/>
    <lineage>
        <taxon>Bacteria</taxon>
        <taxon>Bacillati</taxon>
        <taxon>Bacillota</taxon>
        <taxon>Bacilli</taxon>
        <taxon>Bacillales</taxon>
        <taxon>Paenibacillaceae</taxon>
        <taxon>Paenibacillus</taxon>
    </lineage>
</organism>
<keyword evidence="2" id="KW-1185">Reference proteome</keyword>
<protein>
    <submittedName>
        <fullName evidence="1">Uncharacterized protein</fullName>
    </submittedName>
</protein>
<accession>A0A089LEW7</accession>